<dbReference type="AlphaFoldDB" id="A0A147E3N6"/>
<protein>
    <submittedName>
        <fullName evidence="1">Uncharacterized protein</fullName>
    </submittedName>
</protein>
<dbReference type="RefSeq" id="WP_046746997.1">
    <property type="nucleotide sequence ID" value="NZ_BAAAKO010000001.1"/>
</dbReference>
<dbReference type="GO" id="GO:0006629">
    <property type="term" value="P:lipid metabolic process"/>
    <property type="evidence" value="ECO:0007669"/>
    <property type="project" value="InterPro"/>
</dbReference>
<evidence type="ECO:0000313" key="2">
    <source>
        <dbReference type="Proteomes" id="UP000274841"/>
    </source>
</evidence>
<dbReference type="EMBL" id="CP031422">
    <property type="protein sequence ID" value="AZS40575.1"/>
    <property type="molecule type" value="Genomic_DNA"/>
</dbReference>
<dbReference type="GO" id="GO:0008081">
    <property type="term" value="F:phosphoric diester hydrolase activity"/>
    <property type="evidence" value="ECO:0007669"/>
    <property type="project" value="InterPro"/>
</dbReference>
<dbReference type="PANTHER" id="PTHR46211">
    <property type="entry name" value="GLYCEROPHOSPHORYL DIESTER PHOSPHODIESTERASE"/>
    <property type="match status" value="1"/>
</dbReference>
<dbReference type="PROSITE" id="PS51704">
    <property type="entry name" value="GP_PDE"/>
    <property type="match status" value="1"/>
</dbReference>
<dbReference type="Proteomes" id="UP000274841">
    <property type="component" value="Chromosome"/>
</dbReference>
<reference evidence="1 2" key="1">
    <citation type="submission" date="2018-08" db="EMBL/GenBank/DDBJ databases">
        <title>Microbacterium oxydans strain HG3.</title>
        <authorList>
            <person name="ORTET P."/>
        </authorList>
    </citation>
    <scope>NUCLEOTIDE SEQUENCE [LARGE SCALE GENOMIC DNA]</scope>
    <source>
        <strain evidence="1 2">HG3</strain>
    </source>
</reference>
<evidence type="ECO:0000313" key="1">
    <source>
        <dbReference type="EMBL" id="AZS40575.1"/>
    </source>
</evidence>
<accession>A0A147E3N6</accession>
<dbReference type="KEGG" id="moy:CVS54_01910"/>
<dbReference type="Gene3D" id="3.20.20.190">
    <property type="entry name" value="Phosphatidylinositol (PI) phosphodiesterase"/>
    <property type="match status" value="1"/>
</dbReference>
<sequence>MTHPYFSKTRNPRVLAHRGLITAAGEDSGVWENSAGAFAAAHAAGVEYIETDCQVTASGDVVLFHDDDIARLTGDPRPVGEVSTRELRTLFEDHGGLLTVAEALDSFPDVRFNIDVKTSSAVEPLGKILVDDTHRVLVTSFSDANRRGTVASVLRAGAALRPATSGGSATIASLRALSALRLSPARILRGIDALQIPERHRALTVLTPALLRASHRHGVEVHIWTVNEAADMRRLIDLGVDGIVSDRADLALKTLAPR</sequence>
<dbReference type="SUPFAM" id="SSF51695">
    <property type="entry name" value="PLC-like phosphodiesterases"/>
    <property type="match status" value="1"/>
</dbReference>
<organism evidence="1 2">
    <name type="scientific">Microbacterium oxydans</name>
    <dbReference type="NCBI Taxonomy" id="82380"/>
    <lineage>
        <taxon>Bacteria</taxon>
        <taxon>Bacillati</taxon>
        <taxon>Actinomycetota</taxon>
        <taxon>Actinomycetes</taxon>
        <taxon>Micrococcales</taxon>
        <taxon>Microbacteriaceae</taxon>
        <taxon>Microbacterium</taxon>
    </lineage>
</organism>
<dbReference type="InterPro" id="IPR030395">
    <property type="entry name" value="GP_PDE_dom"/>
</dbReference>
<dbReference type="GeneID" id="69643036"/>
<name>A0A147E3N6_9MICO</name>
<dbReference type="InterPro" id="IPR017946">
    <property type="entry name" value="PLC-like_Pdiesterase_TIM-brl"/>
</dbReference>
<dbReference type="Pfam" id="PF03009">
    <property type="entry name" value="GDPD"/>
    <property type="match status" value="1"/>
</dbReference>
<proteinExistence type="predicted"/>
<dbReference type="PANTHER" id="PTHR46211:SF14">
    <property type="entry name" value="GLYCEROPHOSPHODIESTER PHOSPHODIESTERASE"/>
    <property type="match status" value="1"/>
</dbReference>
<gene>
    <name evidence="1" type="ORF">CVS54_01910</name>
</gene>